<protein>
    <submittedName>
        <fullName evidence="2">Cation transporter</fullName>
    </submittedName>
</protein>
<dbReference type="Gene3D" id="3.30.70.100">
    <property type="match status" value="1"/>
</dbReference>
<sequence>MKQIILVENMSCQKCVKHVREHFLTLEGVSAVDVILDKKEVAVTTDTQHSLGDFQASLEDTVYEAVAVKE</sequence>
<proteinExistence type="predicted"/>
<accession>A0A3P1V7N4</accession>
<dbReference type="GO" id="GO:0046872">
    <property type="term" value="F:metal ion binding"/>
    <property type="evidence" value="ECO:0007669"/>
    <property type="project" value="InterPro"/>
</dbReference>
<dbReference type="InterPro" id="IPR006121">
    <property type="entry name" value="HMA_dom"/>
</dbReference>
<evidence type="ECO:0000313" key="3">
    <source>
        <dbReference type="Proteomes" id="UP000281771"/>
    </source>
</evidence>
<organism evidence="2 3">
    <name type="scientific">Streptococcus minor</name>
    <dbReference type="NCBI Taxonomy" id="229549"/>
    <lineage>
        <taxon>Bacteria</taxon>
        <taxon>Bacillati</taxon>
        <taxon>Bacillota</taxon>
        <taxon>Bacilli</taxon>
        <taxon>Lactobacillales</taxon>
        <taxon>Streptococcaceae</taxon>
        <taxon>Streptococcus</taxon>
    </lineage>
</organism>
<dbReference type="CDD" id="cd00371">
    <property type="entry name" value="HMA"/>
    <property type="match status" value="1"/>
</dbReference>
<dbReference type="EMBL" id="RQZA01000012">
    <property type="protein sequence ID" value="RRD29808.1"/>
    <property type="molecule type" value="Genomic_DNA"/>
</dbReference>
<dbReference type="AlphaFoldDB" id="A0A3P1V7N4"/>
<dbReference type="RefSeq" id="WP_124777876.1">
    <property type="nucleotide sequence ID" value="NZ_RQZA01000012.1"/>
</dbReference>
<dbReference type="InterPro" id="IPR036163">
    <property type="entry name" value="HMA_dom_sf"/>
</dbReference>
<gene>
    <name evidence="2" type="ORF">EII38_09215</name>
</gene>
<dbReference type="PROSITE" id="PS50846">
    <property type="entry name" value="HMA_2"/>
    <property type="match status" value="1"/>
</dbReference>
<evidence type="ECO:0000313" key="2">
    <source>
        <dbReference type="EMBL" id="RRD29808.1"/>
    </source>
</evidence>
<evidence type="ECO:0000259" key="1">
    <source>
        <dbReference type="PROSITE" id="PS50846"/>
    </source>
</evidence>
<name>A0A3P1V7N4_9STRE</name>
<feature type="domain" description="HMA" evidence="1">
    <location>
        <begin position="1"/>
        <end position="66"/>
    </location>
</feature>
<dbReference type="Proteomes" id="UP000281771">
    <property type="component" value="Unassembled WGS sequence"/>
</dbReference>
<dbReference type="STRING" id="1123309.GCA_000377005_00208"/>
<dbReference type="SUPFAM" id="SSF55008">
    <property type="entry name" value="HMA, heavy metal-associated domain"/>
    <property type="match status" value="1"/>
</dbReference>
<reference evidence="2 3" key="1">
    <citation type="submission" date="2018-11" db="EMBL/GenBank/DDBJ databases">
        <title>Genomes From Bacteria Associated with the Canine Oral Cavity: a Test Case for Automated Genome-Based Taxonomic Assignment.</title>
        <authorList>
            <person name="Coil D.A."/>
            <person name="Jospin G."/>
            <person name="Darling A.E."/>
            <person name="Wallis C."/>
            <person name="Davis I.J."/>
            <person name="Harris S."/>
            <person name="Eisen J.A."/>
            <person name="Holcombe L.J."/>
            <person name="O'Flynn C."/>
        </authorList>
    </citation>
    <scope>NUCLEOTIDE SEQUENCE [LARGE SCALE GENOMIC DNA]</scope>
    <source>
        <strain evidence="2 3">OH4621_COT-116</strain>
    </source>
</reference>
<dbReference type="Pfam" id="PF00403">
    <property type="entry name" value="HMA"/>
    <property type="match status" value="1"/>
</dbReference>
<comment type="caution">
    <text evidence="2">The sequence shown here is derived from an EMBL/GenBank/DDBJ whole genome shotgun (WGS) entry which is preliminary data.</text>
</comment>
<keyword evidence="3" id="KW-1185">Reference proteome</keyword>